<dbReference type="GO" id="GO:0005576">
    <property type="term" value="C:extracellular region"/>
    <property type="evidence" value="ECO:0007669"/>
    <property type="project" value="UniProtKB-SubCell"/>
</dbReference>
<gene>
    <name evidence="8" type="ORF">GSLYS_00009876001</name>
</gene>
<keyword evidence="9" id="KW-1185">Reference proteome</keyword>
<evidence type="ECO:0000256" key="3">
    <source>
        <dbReference type="ARBA" id="ARBA00022729"/>
    </source>
</evidence>
<keyword evidence="2" id="KW-0964">Secreted</keyword>
<name>A0AAV2HUI3_LYMST</name>
<accession>A0AAV2HUI3</accession>
<dbReference type="InterPro" id="IPR019326">
    <property type="entry name" value="NDNF"/>
</dbReference>
<dbReference type="InterPro" id="IPR055271">
    <property type="entry name" value="NDNF_Fn(III)_1"/>
</dbReference>
<evidence type="ECO:0000256" key="2">
    <source>
        <dbReference type="ARBA" id="ARBA00022525"/>
    </source>
</evidence>
<evidence type="ECO:0000256" key="4">
    <source>
        <dbReference type="ARBA" id="ARBA00022737"/>
    </source>
</evidence>
<keyword evidence="3" id="KW-0732">Signal</keyword>
<proteinExistence type="predicted"/>
<organism evidence="8 9">
    <name type="scientific">Lymnaea stagnalis</name>
    <name type="common">Great pond snail</name>
    <name type="synonym">Helix stagnalis</name>
    <dbReference type="NCBI Taxonomy" id="6523"/>
    <lineage>
        <taxon>Eukaryota</taxon>
        <taxon>Metazoa</taxon>
        <taxon>Spiralia</taxon>
        <taxon>Lophotrochozoa</taxon>
        <taxon>Mollusca</taxon>
        <taxon>Gastropoda</taxon>
        <taxon>Heterobranchia</taxon>
        <taxon>Euthyneura</taxon>
        <taxon>Panpulmonata</taxon>
        <taxon>Hygrophila</taxon>
        <taxon>Lymnaeoidea</taxon>
        <taxon>Lymnaeidae</taxon>
        <taxon>Lymnaea</taxon>
    </lineage>
</organism>
<comment type="subcellular location">
    <subcellularLocation>
        <location evidence="1">Secreted</location>
    </subcellularLocation>
</comment>
<dbReference type="PANTHER" id="PTHR14619">
    <property type="entry name" value="NEURON-DERIVED NEUROTROPHIC FACTOR"/>
    <property type="match status" value="1"/>
</dbReference>
<evidence type="ECO:0000313" key="8">
    <source>
        <dbReference type="EMBL" id="CAL1535931.1"/>
    </source>
</evidence>
<keyword evidence="5" id="KW-0325">Glycoprotein</keyword>
<evidence type="ECO:0008006" key="10">
    <source>
        <dbReference type="Google" id="ProtNLM"/>
    </source>
</evidence>
<dbReference type="Proteomes" id="UP001497497">
    <property type="component" value="Unassembled WGS sequence"/>
</dbReference>
<dbReference type="PANTHER" id="PTHR14619:SF3">
    <property type="entry name" value="PROTEIN NDNF"/>
    <property type="match status" value="1"/>
</dbReference>
<feature type="domain" description="Protein NDNF C-terminal" evidence="7">
    <location>
        <begin position="286"/>
        <end position="417"/>
    </location>
</feature>
<dbReference type="EMBL" id="CAXITT010000215">
    <property type="protein sequence ID" value="CAL1535931.1"/>
    <property type="molecule type" value="Genomic_DNA"/>
</dbReference>
<sequence length="417" mass="47510">FKEVSRYKGEGRRTYRVTNGEAGRYLLQVMSLEIDSYLKIFATSQPDVTVLHPVLPPDSQVKVNVSDKNNVLSIAWSSAASYNREPVEHCLTISRIKDFQTYCGALAYVNGDKKPWFTRWGAKDEKQKIMDVRKKARPVKKAPASMIFHRCVSNGTSYTHTGIWRGNTYFINVFVVNQKSRAASAYTGSSVTTKRLKKSSTVRMRIGETKTLQLRQKRKVRLDLNAAVPRLAFEVLPCEGKVSFEIYRNGTIYLKKRVAKRWGRRLIQLAGPGVYLLTFPRTIKKTFVTVSITSHSTRSKISFPDKWVIKVFEKLTTCSNVTLAWMVAKENQKYCVYKKKLRNSGADPHRKQCLSPDKRPETERDVCLFSNATSVGRREVMKHVVLGLSPGTLYRFDVFLSHGKSASVPYKSVKVRT</sequence>
<feature type="non-terminal residue" evidence="8">
    <location>
        <position position="1"/>
    </location>
</feature>
<feature type="domain" description="Neuron-derived neurotrophic factor first Fn(III)" evidence="6">
    <location>
        <begin position="73"/>
        <end position="193"/>
    </location>
</feature>
<comment type="caution">
    <text evidence="8">The sequence shown here is derived from an EMBL/GenBank/DDBJ whole genome shotgun (WGS) entry which is preliminary data.</text>
</comment>
<reference evidence="8 9" key="1">
    <citation type="submission" date="2024-04" db="EMBL/GenBank/DDBJ databases">
        <authorList>
            <consortium name="Genoscope - CEA"/>
            <person name="William W."/>
        </authorList>
    </citation>
    <scope>NUCLEOTIDE SEQUENCE [LARGE SCALE GENOMIC DNA]</scope>
</reference>
<dbReference type="AlphaFoldDB" id="A0AAV2HUI3"/>
<evidence type="ECO:0000259" key="7">
    <source>
        <dbReference type="Pfam" id="PF19433"/>
    </source>
</evidence>
<keyword evidence="4" id="KW-0677">Repeat</keyword>
<dbReference type="InterPro" id="IPR045805">
    <property type="entry name" value="NDNF_C"/>
</dbReference>
<evidence type="ECO:0000256" key="5">
    <source>
        <dbReference type="ARBA" id="ARBA00023180"/>
    </source>
</evidence>
<feature type="non-terminal residue" evidence="8">
    <location>
        <position position="417"/>
    </location>
</feature>
<protein>
    <recommendedName>
        <fullName evidence="10">Protein NDNF</fullName>
    </recommendedName>
</protein>
<evidence type="ECO:0000256" key="1">
    <source>
        <dbReference type="ARBA" id="ARBA00004613"/>
    </source>
</evidence>
<evidence type="ECO:0000313" key="9">
    <source>
        <dbReference type="Proteomes" id="UP001497497"/>
    </source>
</evidence>
<dbReference type="Pfam" id="PF19433">
    <property type="entry name" value="NDNF_C"/>
    <property type="match status" value="1"/>
</dbReference>
<evidence type="ECO:0000259" key="6">
    <source>
        <dbReference type="Pfam" id="PF10179"/>
    </source>
</evidence>
<dbReference type="Pfam" id="PF10179">
    <property type="entry name" value="NDNF"/>
    <property type="match status" value="1"/>
</dbReference>